<dbReference type="OrthoDB" id="5498325at2"/>
<dbReference type="RefSeq" id="WP_106893559.1">
    <property type="nucleotide sequence ID" value="NZ_CP027860.1"/>
</dbReference>
<evidence type="ECO:0000256" key="1">
    <source>
        <dbReference type="SAM" id="SignalP"/>
    </source>
</evidence>
<keyword evidence="4" id="KW-1185">Reference proteome</keyword>
<feature type="domain" description="Right handed beta helix" evidence="2">
    <location>
        <begin position="191"/>
        <end position="303"/>
    </location>
</feature>
<dbReference type="KEGG" id="xba:C7S18_21780"/>
<reference evidence="3 4" key="2">
    <citation type="submission" date="2018-03" db="EMBL/GenBank/DDBJ databases">
        <authorList>
            <person name="Keele B.F."/>
        </authorList>
    </citation>
    <scope>NUCLEOTIDE SEQUENCE [LARGE SCALE GENOMIC DNA]</scope>
    <source>
        <strain evidence="3 4">D13</strain>
    </source>
</reference>
<dbReference type="Pfam" id="PF13229">
    <property type="entry name" value="Beta_helix"/>
    <property type="match status" value="1"/>
</dbReference>
<protein>
    <recommendedName>
        <fullName evidence="2">Right handed beta helix domain-containing protein</fullName>
    </recommendedName>
</protein>
<dbReference type="InterPro" id="IPR039448">
    <property type="entry name" value="Beta_helix"/>
</dbReference>
<sequence>MSTLFRSALFLLLTAFAVSASAQATRTWVSGVGDDANPCSRTAPCKTFAGAISKTAAGGVINTLDPGGFGAVTITKSITIEADGGVAGILVSGTNGVVINAAATDNVVLRNLKFDGIGTGLSGIRLLSAGSLTVDHCVINDFVDFAIDIAPTVSASKVFVLNSVLRRAGNLSTEALIRVQPTSPASVYLLVDGSNLIASKSGLRMKGPAKFDLRNSVINGGDFNGVVLIESTDVITGAIENVHIVDFPGSGLSVAGTNSSVRVGNSTISQNGSGLVTTNLGQIISLTGNRITGNGLNGGFTVTEATQ</sequence>
<name>A0A2P1PXT3_9GAMM</name>
<gene>
    <name evidence="3" type="ORF">C7S18_21780</name>
</gene>
<dbReference type="InterPro" id="IPR011050">
    <property type="entry name" value="Pectin_lyase_fold/virulence"/>
</dbReference>
<feature type="chain" id="PRO_5015177484" description="Right handed beta helix domain-containing protein" evidence="1">
    <location>
        <begin position="25"/>
        <end position="307"/>
    </location>
</feature>
<dbReference type="Gene3D" id="2.160.20.10">
    <property type="entry name" value="Single-stranded right-handed beta-helix, Pectin lyase-like"/>
    <property type="match status" value="1"/>
</dbReference>
<evidence type="ECO:0000259" key="2">
    <source>
        <dbReference type="Pfam" id="PF13229"/>
    </source>
</evidence>
<evidence type="ECO:0000313" key="3">
    <source>
        <dbReference type="EMBL" id="AVP99642.1"/>
    </source>
</evidence>
<dbReference type="SUPFAM" id="SSF51126">
    <property type="entry name" value="Pectin lyase-like"/>
    <property type="match status" value="1"/>
</dbReference>
<keyword evidence="1" id="KW-0732">Signal</keyword>
<dbReference type="InterPro" id="IPR012334">
    <property type="entry name" value="Pectin_lyas_fold"/>
</dbReference>
<dbReference type="EMBL" id="CP027860">
    <property type="protein sequence ID" value="AVP99642.1"/>
    <property type="molecule type" value="Genomic_DNA"/>
</dbReference>
<evidence type="ECO:0000313" key="4">
    <source>
        <dbReference type="Proteomes" id="UP000241074"/>
    </source>
</evidence>
<reference evidence="3 4" key="1">
    <citation type="submission" date="2018-03" db="EMBL/GenBank/DDBJ databases">
        <title>Ahniella affigens gen. nov., sp. nov., a gammaproteobacterium isolated from sandy soil near a stream.</title>
        <authorList>
            <person name="Ko Y."/>
            <person name="Kim J.-H."/>
        </authorList>
    </citation>
    <scope>NUCLEOTIDE SEQUENCE [LARGE SCALE GENOMIC DNA]</scope>
    <source>
        <strain evidence="3 4">D13</strain>
    </source>
</reference>
<dbReference type="AlphaFoldDB" id="A0A2P1PXT3"/>
<dbReference type="Proteomes" id="UP000241074">
    <property type="component" value="Chromosome"/>
</dbReference>
<feature type="signal peptide" evidence="1">
    <location>
        <begin position="1"/>
        <end position="24"/>
    </location>
</feature>
<organism evidence="3 4">
    <name type="scientific">Ahniella affigens</name>
    <dbReference type="NCBI Taxonomy" id="2021234"/>
    <lineage>
        <taxon>Bacteria</taxon>
        <taxon>Pseudomonadati</taxon>
        <taxon>Pseudomonadota</taxon>
        <taxon>Gammaproteobacteria</taxon>
        <taxon>Lysobacterales</taxon>
        <taxon>Rhodanobacteraceae</taxon>
        <taxon>Ahniella</taxon>
    </lineage>
</organism>
<accession>A0A2P1PXT3</accession>
<proteinExistence type="predicted"/>